<reference evidence="2" key="1">
    <citation type="submission" date="2019-02" db="EMBL/GenBank/DDBJ databases">
        <authorList>
            <person name="Gruber-Vodicka R. H."/>
            <person name="Seah K. B. B."/>
        </authorList>
    </citation>
    <scope>NUCLEOTIDE SEQUENCE</scope>
    <source>
        <strain evidence="2">BECK_BZ123</strain>
    </source>
</reference>
<proteinExistence type="predicted"/>
<organism evidence="2">
    <name type="scientific">Candidatus Kentrum sp. TC</name>
    <dbReference type="NCBI Taxonomy" id="2126339"/>
    <lineage>
        <taxon>Bacteria</taxon>
        <taxon>Pseudomonadati</taxon>
        <taxon>Pseudomonadota</taxon>
        <taxon>Gammaproteobacteria</taxon>
        <taxon>Candidatus Kentrum</taxon>
    </lineage>
</organism>
<name>A0A450YS46_9GAMM</name>
<keyword evidence="1" id="KW-0472">Membrane</keyword>
<feature type="transmembrane region" description="Helical" evidence="1">
    <location>
        <begin position="61"/>
        <end position="81"/>
    </location>
</feature>
<gene>
    <name evidence="2" type="ORF">BECKTC1821D_GA0114238_102044</name>
</gene>
<dbReference type="EMBL" id="CAADFS010000020">
    <property type="protein sequence ID" value="VFK44371.1"/>
    <property type="molecule type" value="Genomic_DNA"/>
</dbReference>
<keyword evidence="1" id="KW-0812">Transmembrane</keyword>
<protein>
    <submittedName>
        <fullName evidence="2">Uncharacterized protein</fullName>
    </submittedName>
</protein>
<accession>A0A450YS46</accession>
<dbReference type="AlphaFoldDB" id="A0A450YS46"/>
<keyword evidence="1" id="KW-1133">Transmembrane helix</keyword>
<evidence type="ECO:0000256" key="1">
    <source>
        <dbReference type="SAM" id="Phobius"/>
    </source>
</evidence>
<evidence type="ECO:0000313" key="2">
    <source>
        <dbReference type="EMBL" id="VFK44371.1"/>
    </source>
</evidence>
<sequence>MKSHLDNLPEPRAIGFSANRRLLEVETISQDCSLAEEVFEKVTRAQIVDGKRVSSLRFDDYYRVIGLLQTLCGFLLLPNGFSNSSMRKWMPRILGVPVEQYSSERMTYDLRRL</sequence>